<protein>
    <submittedName>
        <fullName evidence="2">Uncharacterized protein</fullName>
    </submittedName>
</protein>
<dbReference type="AlphaFoldDB" id="A0AAN7FQT0"/>
<evidence type="ECO:0000313" key="2">
    <source>
        <dbReference type="EMBL" id="KAK4598368.1"/>
    </source>
</evidence>
<dbReference type="EMBL" id="JAXUIC010000003">
    <property type="protein sequence ID" value="KAK4598368.1"/>
    <property type="molecule type" value="Genomic_DNA"/>
</dbReference>
<evidence type="ECO:0000313" key="3">
    <source>
        <dbReference type="Proteomes" id="UP001324115"/>
    </source>
</evidence>
<proteinExistence type="predicted"/>
<feature type="compositionally biased region" description="Basic and acidic residues" evidence="1">
    <location>
        <begin position="39"/>
        <end position="50"/>
    </location>
</feature>
<evidence type="ECO:0000256" key="1">
    <source>
        <dbReference type="SAM" id="MobiDB-lite"/>
    </source>
</evidence>
<sequence>MPFHKGLLLSLSPKISLSRFLSAPKTLTLDSFAMKGGKAKADTRRTDSRLKSKGATAAGKKQSKKAAKDPNKPKRPASIL</sequence>
<feature type="region of interest" description="Disordered" evidence="1">
    <location>
        <begin position="35"/>
        <end position="80"/>
    </location>
</feature>
<name>A0AAN7FQT0_QUERU</name>
<comment type="caution">
    <text evidence="2">The sequence shown here is derived from an EMBL/GenBank/DDBJ whole genome shotgun (WGS) entry which is preliminary data.</text>
</comment>
<accession>A0AAN7FQT0</accession>
<keyword evidence="3" id="KW-1185">Reference proteome</keyword>
<reference evidence="2 3" key="1">
    <citation type="journal article" date="2023" name="G3 (Bethesda)">
        <title>A haplotype-resolved chromosome-scale genome for Quercus rubra L. provides insights into the genetics of adaptive traits for red oak species.</title>
        <authorList>
            <person name="Kapoor B."/>
            <person name="Jenkins J."/>
            <person name="Schmutz J."/>
            <person name="Zhebentyayeva T."/>
            <person name="Kuelheim C."/>
            <person name="Coggeshall M."/>
            <person name="Heim C."/>
            <person name="Lasky J.R."/>
            <person name="Leites L."/>
            <person name="Islam-Faridi N."/>
            <person name="Romero-Severson J."/>
            <person name="DeLeo V.L."/>
            <person name="Lucas S.M."/>
            <person name="Lazic D."/>
            <person name="Gailing O."/>
            <person name="Carlson J."/>
            <person name="Staton M."/>
        </authorList>
    </citation>
    <scope>NUCLEOTIDE SEQUENCE [LARGE SCALE GENOMIC DNA]</scope>
    <source>
        <strain evidence="2">Pseudo-F2</strain>
    </source>
</reference>
<organism evidence="2 3">
    <name type="scientific">Quercus rubra</name>
    <name type="common">Northern red oak</name>
    <name type="synonym">Quercus borealis</name>
    <dbReference type="NCBI Taxonomy" id="3512"/>
    <lineage>
        <taxon>Eukaryota</taxon>
        <taxon>Viridiplantae</taxon>
        <taxon>Streptophyta</taxon>
        <taxon>Embryophyta</taxon>
        <taxon>Tracheophyta</taxon>
        <taxon>Spermatophyta</taxon>
        <taxon>Magnoliopsida</taxon>
        <taxon>eudicotyledons</taxon>
        <taxon>Gunneridae</taxon>
        <taxon>Pentapetalae</taxon>
        <taxon>rosids</taxon>
        <taxon>fabids</taxon>
        <taxon>Fagales</taxon>
        <taxon>Fagaceae</taxon>
        <taxon>Quercus</taxon>
    </lineage>
</organism>
<dbReference type="Proteomes" id="UP001324115">
    <property type="component" value="Unassembled WGS sequence"/>
</dbReference>
<gene>
    <name evidence="2" type="ORF">RGQ29_015730</name>
</gene>